<name>A0A7W7NZG9_PSENT</name>
<comment type="caution">
    <text evidence="2">The sequence shown here is derived from an EMBL/GenBank/DDBJ whole genome shotgun (WGS) entry which is preliminary data.</text>
</comment>
<gene>
    <name evidence="2" type="ORF">HNP46_000400</name>
</gene>
<accession>A0A7W7NZG9</accession>
<organism evidence="2 3">
    <name type="scientific">Pseudomonas nitroreducens</name>
    <dbReference type="NCBI Taxonomy" id="46680"/>
    <lineage>
        <taxon>Bacteria</taxon>
        <taxon>Pseudomonadati</taxon>
        <taxon>Pseudomonadota</taxon>
        <taxon>Gammaproteobacteria</taxon>
        <taxon>Pseudomonadales</taxon>
        <taxon>Pseudomonadaceae</taxon>
        <taxon>Pseudomonas</taxon>
    </lineage>
</organism>
<dbReference type="Proteomes" id="UP000566995">
    <property type="component" value="Unassembled WGS sequence"/>
</dbReference>
<feature type="coiled-coil region" evidence="1">
    <location>
        <begin position="191"/>
        <end position="233"/>
    </location>
</feature>
<reference evidence="2 3" key="1">
    <citation type="submission" date="2020-08" db="EMBL/GenBank/DDBJ databases">
        <title>Functional genomics of gut bacteria from endangered species of beetles.</title>
        <authorList>
            <person name="Carlos-Shanley C."/>
        </authorList>
    </citation>
    <scope>NUCLEOTIDE SEQUENCE [LARGE SCALE GENOMIC DNA]</scope>
    <source>
        <strain evidence="2 3">S00179</strain>
    </source>
</reference>
<protein>
    <submittedName>
        <fullName evidence="2">Uncharacterized protein</fullName>
    </submittedName>
</protein>
<sequence length="246" mass="27553">MAKELYLTNGGAEECRVPALKGQKQSGRSMLYIAANSKADVRRLLEEAGCFPPSSARLTTHWYKGWLGNDAPEETPFRGIWLVQDTSIEGKAKLIYDGRQVKAKGKNQASEAGTKTETGLIIDARLEFSAGNPNEQLVFVTEEGSIAKGARFYKGVFKGEEQEFGRTFLCELNGMSKVEVLQAKSELRFSISCLKSREEEAKGKLREAVRNHVKNMLAQAQRLDALIKKGEEQITLKQYRERFRQG</sequence>
<proteinExistence type="predicted"/>
<evidence type="ECO:0000313" key="2">
    <source>
        <dbReference type="EMBL" id="MBB4861589.1"/>
    </source>
</evidence>
<dbReference type="AlphaFoldDB" id="A0A7W7NZG9"/>
<keyword evidence="1" id="KW-0175">Coiled coil</keyword>
<dbReference type="RefSeq" id="WP_184585846.1">
    <property type="nucleotide sequence ID" value="NZ_JACHLI010000001.1"/>
</dbReference>
<evidence type="ECO:0000256" key="1">
    <source>
        <dbReference type="SAM" id="Coils"/>
    </source>
</evidence>
<evidence type="ECO:0000313" key="3">
    <source>
        <dbReference type="Proteomes" id="UP000566995"/>
    </source>
</evidence>
<dbReference type="EMBL" id="JACHLI010000001">
    <property type="protein sequence ID" value="MBB4861589.1"/>
    <property type="molecule type" value="Genomic_DNA"/>
</dbReference>